<evidence type="ECO:0000259" key="1">
    <source>
        <dbReference type="Pfam" id="PF02579"/>
    </source>
</evidence>
<dbReference type="InterPro" id="IPR036105">
    <property type="entry name" value="DiNase_FeMo-co_biosyn_sf"/>
</dbReference>
<dbReference type="Gene3D" id="3.30.420.130">
    <property type="entry name" value="Dinitrogenase iron-molybdenum cofactor biosynthesis domain"/>
    <property type="match status" value="1"/>
</dbReference>
<evidence type="ECO:0000313" key="2">
    <source>
        <dbReference type="EMBL" id="HDI83008.1"/>
    </source>
</evidence>
<feature type="domain" description="Dinitrogenase iron-molybdenum cofactor biosynthesis" evidence="1">
    <location>
        <begin position="16"/>
        <end position="102"/>
    </location>
</feature>
<name>A0A7C0VCG9_UNCW3</name>
<reference evidence="2" key="1">
    <citation type="journal article" date="2020" name="mSystems">
        <title>Genome- and Community-Level Interaction Insights into Carbon Utilization and Element Cycling Functions of Hydrothermarchaeota in Hydrothermal Sediment.</title>
        <authorList>
            <person name="Zhou Z."/>
            <person name="Liu Y."/>
            <person name="Xu W."/>
            <person name="Pan J."/>
            <person name="Luo Z.H."/>
            <person name="Li M."/>
        </authorList>
    </citation>
    <scope>NUCLEOTIDE SEQUENCE [LARGE SCALE GENOMIC DNA]</scope>
    <source>
        <strain evidence="2">HyVt-102</strain>
    </source>
</reference>
<dbReference type="Proteomes" id="UP000885847">
    <property type="component" value="Unassembled WGS sequence"/>
</dbReference>
<accession>A0A7C0VCG9</accession>
<dbReference type="AlphaFoldDB" id="A0A7C0VCG9"/>
<dbReference type="CDD" id="cd00851">
    <property type="entry name" value="MTH1175"/>
    <property type="match status" value="1"/>
</dbReference>
<dbReference type="InterPro" id="IPR033913">
    <property type="entry name" value="MTH1175_dom"/>
</dbReference>
<dbReference type="InterPro" id="IPR003731">
    <property type="entry name" value="Di-Nase_FeMo-co_biosynth"/>
</dbReference>
<sequence length="104" mass="10764">MRIAVSATEADYNVAGVDPRFGRCSFFVIYDTETGEWSSFPNPAKDAVGGAAIKAVEFLKSKNVDVVVTGNLGPNATSSLTAAGIRAITGVTGKVLNAVKRAGE</sequence>
<comment type="caution">
    <text evidence="2">The sequence shown here is derived from an EMBL/GenBank/DDBJ whole genome shotgun (WGS) entry which is preliminary data.</text>
</comment>
<gene>
    <name evidence="2" type="ORF">ENF18_04370</name>
</gene>
<dbReference type="EMBL" id="DQWE01000211">
    <property type="protein sequence ID" value="HDI83008.1"/>
    <property type="molecule type" value="Genomic_DNA"/>
</dbReference>
<organism evidence="2">
    <name type="scientific">candidate division WOR-3 bacterium</name>
    <dbReference type="NCBI Taxonomy" id="2052148"/>
    <lineage>
        <taxon>Bacteria</taxon>
        <taxon>Bacteria division WOR-3</taxon>
    </lineage>
</organism>
<dbReference type="Pfam" id="PF02579">
    <property type="entry name" value="Nitro_FeMo-Co"/>
    <property type="match status" value="1"/>
</dbReference>
<dbReference type="PANTHER" id="PTHR42983:SF1">
    <property type="entry name" value="IRON-MOLYBDENUM PROTEIN"/>
    <property type="match status" value="1"/>
</dbReference>
<protein>
    <submittedName>
        <fullName evidence="2">Dinitrogenase iron-molybdenum cofactor biosynthesis protein</fullName>
    </submittedName>
</protein>
<dbReference type="SUPFAM" id="SSF53146">
    <property type="entry name" value="Nitrogenase accessory factor-like"/>
    <property type="match status" value="1"/>
</dbReference>
<proteinExistence type="predicted"/>
<dbReference type="PANTHER" id="PTHR42983">
    <property type="entry name" value="DINITROGENASE IRON-MOLYBDENUM COFACTOR PROTEIN-RELATED"/>
    <property type="match status" value="1"/>
</dbReference>